<feature type="region of interest" description="Disordered" evidence="1">
    <location>
        <begin position="89"/>
        <end position="115"/>
    </location>
</feature>
<organism evidence="3 4">
    <name type="scientific">Gonium pectorale</name>
    <name type="common">Green alga</name>
    <dbReference type="NCBI Taxonomy" id="33097"/>
    <lineage>
        <taxon>Eukaryota</taxon>
        <taxon>Viridiplantae</taxon>
        <taxon>Chlorophyta</taxon>
        <taxon>core chlorophytes</taxon>
        <taxon>Chlorophyceae</taxon>
        <taxon>CS clade</taxon>
        <taxon>Chlamydomonadales</taxon>
        <taxon>Volvocaceae</taxon>
        <taxon>Gonium</taxon>
    </lineage>
</organism>
<reference evidence="4" key="1">
    <citation type="journal article" date="2016" name="Nat. Commun.">
        <title>The Gonium pectorale genome demonstrates co-option of cell cycle regulation during the evolution of multicellularity.</title>
        <authorList>
            <person name="Hanschen E.R."/>
            <person name="Marriage T.N."/>
            <person name="Ferris P.J."/>
            <person name="Hamaji T."/>
            <person name="Toyoda A."/>
            <person name="Fujiyama A."/>
            <person name="Neme R."/>
            <person name="Noguchi H."/>
            <person name="Minakuchi Y."/>
            <person name="Suzuki M."/>
            <person name="Kawai-Toyooka H."/>
            <person name="Smith D.R."/>
            <person name="Sparks H."/>
            <person name="Anderson J."/>
            <person name="Bakaric R."/>
            <person name="Luria V."/>
            <person name="Karger A."/>
            <person name="Kirschner M.W."/>
            <person name="Durand P.M."/>
            <person name="Michod R.E."/>
            <person name="Nozaki H."/>
            <person name="Olson B.J."/>
        </authorList>
    </citation>
    <scope>NUCLEOTIDE SEQUENCE [LARGE SCALE GENOMIC DNA]</scope>
    <source>
        <strain evidence="4">NIES-2863</strain>
    </source>
</reference>
<feature type="signal peptide" evidence="2">
    <location>
        <begin position="1"/>
        <end position="18"/>
    </location>
</feature>
<evidence type="ECO:0000313" key="3">
    <source>
        <dbReference type="EMBL" id="KXZ56398.1"/>
    </source>
</evidence>
<sequence>MFVIRLGVVFTLSALVFAAGVQGAEPPKHLIAVANRDVEGSVVLDADAQQLYTHTASACRDACVANSSLGCNLYRQCWLKYDRPPAAGAGRAGSWPRPKNSRDQATGWLSGTTDSNVTDGAGADQGYSRCTCQADYWAGGQHFKGVCAPPSEGMYGTYCYVNSDCRSPPNPNYDGCPSIQRCAVILDTDLEGQR</sequence>
<name>A0A150H3J1_GONPE</name>
<evidence type="ECO:0000256" key="2">
    <source>
        <dbReference type="SAM" id="SignalP"/>
    </source>
</evidence>
<dbReference type="EMBL" id="LSYV01000002">
    <property type="protein sequence ID" value="KXZ56398.1"/>
    <property type="molecule type" value="Genomic_DNA"/>
</dbReference>
<feature type="chain" id="PRO_5007562377" description="Apple domain-containing protein" evidence="2">
    <location>
        <begin position="19"/>
        <end position="194"/>
    </location>
</feature>
<keyword evidence="2" id="KW-0732">Signal</keyword>
<evidence type="ECO:0000313" key="4">
    <source>
        <dbReference type="Proteomes" id="UP000075714"/>
    </source>
</evidence>
<comment type="caution">
    <text evidence="3">The sequence shown here is derived from an EMBL/GenBank/DDBJ whole genome shotgun (WGS) entry which is preliminary data.</text>
</comment>
<keyword evidence="4" id="KW-1185">Reference proteome</keyword>
<dbReference type="AlphaFoldDB" id="A0A150H3J1"/>
<accession>A0A150H3J1</accession>
<feature type="compositionally biased region" description="Polar residues" evidence="1">
    <location>
        <begin position="103"/>
        <end position="115"/>
    </location>
</feature>
<evidence type="ECO:0000256" key="1">
    <source>
        <dbReference type="SAM" id="MobiDB-lite"/>
    </source>
</evidence>
<dbReference type="Proteomes" id="UP000075714">
    <property type="component" value="Unassembled WGS sequence"/>
</dbReference>
<proteinExistence type="predicted"/>
<evidence type="ECO:0008006" key="5">
    <source>
        <dbReference type="Google" id="ProtNLM"/>
    </source>
</evidence>
<gene>
    <name evidence="3" type="ORF">GPECTOR_1g354</name>
</gene>
<protein>
    <recommendedName>
        <fullName evidence="5">Apple domain-containing protein</fullName>
    </recommendedName>
</protein>
<dbReference type="OrthoDB" id="532449at2759"/>
<feature type="compositionally biased region" description="Low complexity" evidence="1">
    <location>
        <begin position="89"/>
        <end position="98"/>
    </location>
</feature>